<name>A0AA87ZSQ7_FICCA</name>
<feature type="region of interest" description="Disordered" evidence="1">
    <location>
        <begin position="1"/>
        <end position="45"/>
    </location>
</feature>
<evidence type="ECO:0000313" key="3">
    <source>
        <dbReference type="Proteomes" id="UP001187192"/>
    </source>
</evidence>
<reference evidence="2" key="1">
    <citation type="submission" date="2023-07" db="EMBL/GenBank/DDBJ databases">
        <title>draft genome sequence of fig (Ficus carica).</title>
        <authorList>
            <person name="Takahashi T."/>
            <person name="Nishimura K."/>
        </authorList>
    </citation>
    <scope>NUCLEOTIDE SEQUENCE</scope>
</reference>
<dbReference type="Proteomes" id="UP001187192">
    <property type="component" value="Unassembled WGS sequence"/>
</dbReference>
<evidence type="ECO:0000313" key="2">
    <source>
        <dbReference type="EMBL" id="GMN32413.1"/>
    </source>
</evidence>
<proteinExistence type="predicted"/>
<organism evidence="2 3">
    <name type="scientific">Ficus carica</name>
    <name type="common">Common fig</name>
    <dbReference type="NCBI Taxonomy" id="3494"/>
    <lineage>
        <taxon>Eukaryota</taxon>
        <taxon>Viridiplantae</taxon>
        <taxon>Streptophyta</taxon>
        <taxon>Embryophyta</taxon>
        <taxon>Tracheophyta</taxon>
        <taxon>Spermatophyta</taxon>
        <taxon>Magnoliopsida</taxon>
        <taxon>eudicotyledons</taxon>
        <taxon>Gunneridae</taxon>
        <taxon>Pentapetalae</taxon>
        <taxon>rosids</taxon>
        <taxon>fabids</taxon>
        <taxon>Rosales</taxon>
        <taxon>Moraceae</taxon>
        <taxon>Ficeae</taxon>
        <taxon>Ficus</taxon>
    </lineage>
</organism>
<feature type="compositionally biased region" description="Gly residues" evidence="1">
    <location>
        <begin position="9"/>
        <end position="23"/>
    </location>
</feature>
<evidence type="ECO:0000256" key="1">
    <source>
        <dbReference type="SAM" id="MobiDB-lite"/>
    </source>
</evidence>
<protein>
    <submittedName>
        <fullName evidence="2">Uncharacterized protein</fullName>
    </submittedName>
</protein>
<sequence length="45" mass="4663">MEALAMGARTGGGGRTGIGGSRSGRGREWLAEGEGVWVSREGDRE</sequence>
<comment type="caution">
    <text evidence="2">The sequence shown here is derived from an EMBL/GenBank/DDBJ whole genome shotgun (WGS) entry which is preliminary data.</text>
</comment>
<dbReference type="EMBL" id="BTGU01001989">
    <property type="protein sequence ID" value="GMN32413.1"/>
    <property type="molecule type" value="Genomic_DNA"/>
</dbReference>
<gene>
    <name evidence="2" type="ORF">TIFTF001_041727</name>
</gene>
<dbReference type="AlphaFoldDB" id="A0AA87ZSQ7"/>
<keyword evidence="3" id="KW-1185">Reference proteome</keyword>
<accession>A0AA87ZSQ7</accession>